<dbReference type="EMBL" id="JAGEUA010000008">
    <property type="protein sequence ID" value="KAL0967461.1"/>
    <property type="molecule type" value="Genomic_DNA"/>
</dbReference>
<evidence type="ECO:0000256" key="1">
    <source>
        <dbReference type="SAM" id="MobiDB-lite"/>
    </source>
</evidence>
<accession>A0ABD0WRP1</accession>
<reference evidence="2 3" key="1">
    <citation type="submission" date="2024-06" db="EMBL/GenBank/DDBJ databases">
        <authorList>
            <person name="Pan Q."/>
            <person name="Wen M."/>
            <person name="Jouanno E."/>
            <person name="Zahm M."/>
            <person name="Klopp C."/>
            <person name="Cabau C."/>
            <person name="Louis A."/>
            <person name="Berthelot C."/>
            <person name="Parey E."/>
            <person name="Roest Crollius H."/>
            <person name="Montfort J."/>
            <person name="Robinson-Rechavi M."/>
            <person name="Bouchez O."/>
            <person name="Lampietro C."/>
            <person name="Lopez Roques C."/>
            <person name="Donnadieu C."/>
            <person name="Postlethwait J."/>
            <person name="Bobe J."/>
            <person name="Verreycken H."/>
            <person name="Guiguen Y."/>
        </authorList>
    </citation>
    <scope>NUCLEOTIDE SEQUENCE [LARGE SCALE GENOMIC DNA]</scope>
    <source>
        <strain evidence="2">Up_M1</strain>
        <tissue evidence="2">Testis</tissue>
    </source>
</reference>
<dbReference type="PANTHER" id="PTHR34488:SF1">
    <property type="entry name" value="SI:CH211-245H14.1-RELATED"/>
    <property type="match status" value="1"/>
</dbReference>
<protein>
    <submittedName>
        <fullName evidence="2">Uncharacterized protein</fullName>
    </submittedName>
</protein>
<sequence length="362" mass="40890">MWKILNQPIYRNSLRVTFAQASSMGLIEQIRDLSDEAACEFEQAEITNDNEIQELTREDLNDLLPGRKRLKIRKKIFEIISKSKKDTVKPINIIIEELRGFLTADLMKSALDPGGVLYEYLPILRDLHKQLDKALHFFEAHIELLESYSKGVTNGDHMKQGSSTDSPPGGSNLGQGQHSDTSASVTNELSASSFQDDSKQMQKNGEDNNVGNYILKILRKLPSIELPKDEKRPVKVFTQLCGQTLNAHLTLMKQVDKLGLQPLETSLEDCQVIMVFCPITSRVGTDIEAAMRQVHGDKDAILVVMHHTFDPNYVISQSSSPRYRRVVEEVHVLFHDTLGLQRCETNVKAVSLIYHALKKYTT</sequence>
<feature type="compositionally biased region" description="Polar residues" evidence="1">
    <location>
        <begin position="174"/>
        <end position="195"/>
    </location>
</feature>
<evidence type="ECO:0000313" key="3">
    <source>
        <dbReference type="Proteomes" id="UP001557470"/>
    </source>
</evidence>
<proteinExistence type="predicted"/>
<feature type="compositionally biased region" description="Basic and acidic residues" evidence="1">
    <location>
        <begin position="196"/>
        <end position="206"/>
    </location>
</feature>
<dbReference type="PANTHER" id="PTHR34488">
    <property type="entry name" value="SI:CH211-245H14.1-RELATED"/>
    <property type="match status" value="1"/>
</dbReference>
<comment type="caution">
    <text evidence="2">The sequence shown here is derived from an EMBL/GenBank/DDBJ whole genome shotgun (WGS) entry which is preliminary data.</text>
</comment>
<organism evidence="2 3">
    <name type="scientific">Umbra pygmaea</name>
    <name type="common">Eastern mudminnow</name>
    <dbReference type="NCBI Taxonomy" id="75934"/>
    <lineage>
        <taxon>Eukaryota</taxon>
        <taxon>Metazoa</taxon>
        <taxon>Chordata</taxon>
        <taxon>Craniata</taxon>
        <taxon>Vertebrata</taxon>
        <taxon>Euteleostomi</taxon>
        <taxon>Actinopterygii</taxon>
        <taxon>Neopterygii</taxon>
        <taxon>Teleostei</taxon>
        <taxon>Protacanthopterygii</taxon>
        <taxon>Esociformes</taxon>
        <taxon>Umbridae</taxon>
        <taxon>Umbra</taxon>
    </lineage>
</organism>
<feature type="region of interest" description="Disordered" evidence="1">
    <location>
        <begin position="153"/>
        <end position="207"/>
    </location>
</feature>
<dbReference type="Proteomes" id="UP001557470">
    <property type="component" value="Unassembled WGS sequence"/>
</dbReference>
<name>A0ABD0WRP1_UMBPY</name>
<evidence type="ECO:0000313" key="2">
    <source>
        <dbReference type="EMBL" id="KAL0967461.1"/>
    </source>
</evidence>
<keyword evidence="3" id="KW-1185">Reference proteome</keyword>
<dbReference type="AlphaFoldDB" id="A0ABD0WRP1"/>
<gene>
    <name evidence="2" type="ORF">UPYG_G00252550</name>
</gene>